<dbReference type="InterPro" id="IPR011531">
    <property type="entry name" value="HCO3_transpt-like_TM_dom"/>
</dbReference>
<keyword evidence="15" id="KW-1185">Reference proteome</keyword>
<dbReference type="PANTHER" id="PTHR11453">
    <property type="entry name" value="ANION EXCHANGE PROTEIN"/>
    <property type="match status" value="1"/>
</dbReference>
<dbReference type="PRINTS" id="PR01231">
    <property type="entry name" value="HCO3TRNSPORT"/>
</dbReference>
<feature type="transmembrane region" description="Helical" evidence="12">
    <location>
        <begin position="1124"/>
        <end position="1145"/>
    </location>
</feature>
<evidence type="ECO:0000256" key="8">
    <source>
        <dbReference type="ARBA" id="ARBA00022989"/>
    </source>
</evidence>
<feature type="transmembrane region" description="Helical" evidence="12">
    <location>
        <begin position="845"/>
        <end position="867"/>
    </location>
</feature>
<evidence type="ECO:0000313" key="18">
    <source>
        <dbReference type="RefSeq" id="XP_032807157.1"/>
    </source>
</evidence>
<dbReference type="GO" id="GO:0051453">
    <property type="term" value="P:regulation of intracellular pH"/>
    <property type="evidence" value="ECO:0007669"/>
    <property type="project" value="TreeGrafter"/>
</dbReference>
<comment type="similarity">
    <text evidence="2 12">Belongs to the anion exchanger (TC 2.A.31) family.</text>
</comment>
<dbReference type="GO" id="GO:0005886">
    <property type="term" value="C:plasma membrane"/>
    <property type="evidence" value="ECO:0007669"/>
    <property type="project" value="UniProtKB-SubCell"/>
</dbReference>
<feature type="compositionally biased region" description="Low complexity" evidence="13">
    <location>
        <begin position="197"/>
        <end position="208"/>
    </location>
</feature>
<dbReference type="InterPro" id="IPR016152">
    <property type="entry name" value="PTrfase/Anion_transptr"/>
</dbReference>
<evidence type="ECO:0000256" key="11">
    <source>
        <dbReference type="ARBA" id="ARBA00049347"/>
    </source>
</evidence>
<keyword evidence="7 12" id="KW-0812">Transmembrane</keyword>
<keyword evidence="10 12" id="KW-0472">Membrane</keyword>
<evidence type="ECO:0000313" key="20">
    <source>
        <dbReference type="RefSeq" id="XP_032807159.1"/>
    </source>
</evidence>
<feature type="transmembrane region" description="Helical" evidence="12">
    <location>
        <begin position="888"/>
        <end position="910"/>
    </location>
</feature>
<name>A0AAJ7SX84_PETMA</name>
<dbReference type="GO" id="GO:0008509">
    <property type="term" value="F:monoatomic anion transmembrane transporter activity"/>
    <property type="evidence" value="ECO:0007669"/>
    <property type="project" value="InterPro"/>
</dbReference>
<keyword evidence="3 12" id="KW-0813">Transport</keyword>
<feature type="region of interest" description="Disordered" evidence="13">
    <location>
        <begin position="265"/>
        <end position="359"/>
    </location>
</feature>
<feature type="transmembrane region" description="Helical" evidence="12">
    <location>
        <begin position="1066"/>
        <end position="1085"/>
    </location>
</feature>
<keyword evidence="6" id="KW-0039">Anion exchange</keyword>
<feature type="transmembrane region" description="Helical" evidence="12">
    <location>
        <begin position="1036"/>
        <end position="1054"/>
    </location>
</feature>
<feature type="transmembrane region" description="Helical" evidence="12">
    <location>
        <begin position="930"/>
        <end position="955"/>
    </location>
</feature>
<dbReference type="InterPro" id="IPR013769">
    <property type="entry name" value="Band3_cytoplasmic_dom"/>
</dbReference>
<protein>
    <recommendedName>
        <fullName evidence="12">Anion exchange protein</fullName>
    </recommendedName>
</protein>
<evidence type="ECO:0000313" key="16">
    <source>
        <dbReference type="RefSeq" id="XP_032807155.1"/>
    </source>
</evidence>
<comment type="catalytic activity">
    <reaction evidence="11">
        <text>hydrogencarbonate(in) + chloride(out) = hydrogencarbonate(out) + chloride(in)</text>
        <dbReference type="Rhea" id="RHEA:72363"/>
        <dbReference type="ChEBI" id="CHEBI:17544"/>
        <dbReference type="ChEBI" id="CHEBI:17996"/>
    </reaction>
</comment>
<evidence type="ECO:0000256" key="13">
    <source>
        <dbReference type="SAM" id="MobiDB-lite"/>
    </source>
</evidence>
<dbReference type="FunFam" id="1.10.287.570:FF:000001">
    <property type="entry name" value="Anion exchange protein"/>
    <property type="match status" value="1"/>
</dbReference>
<feature type="compositionally biased region" description="Basic residues" evidence="13">
    <location>
        <begin position="408"/>
        <end position="425"/>
    </location>
</feature>
<dbReference type="Gene3D" id="3.40.930.10">
    <property type="entry name" value="Mannitol-specific EII, Chain A"/>
    <property type="match status" value="1"/>
</dbReference>
<dbReference type="Gene3D" id="1.10.287.570">
    <property type="entry name" value="Helical hairpin bin"/>
    <property type="match status" value="1"/>
</dbReference>
<evidence type="ECO:0000259" key="14">
    <source>
        <dbReference type="PROSITE" id="PS51094"/>
    </source>
</evidence>
<dbReference type="RefSeq" id="XP_032807156.1">
    <property type="nucleotide sequence ID" value="XM_032951265.1"/>
</dbReference>
<dbReference type="GO" id="GO:0005452">
    <property type="term" value="F:solute:inorganic anion antiporter activity"/>
    <property type="evidence" value="ECO:0007669"/>
    <property type="project" value="InterPro"/>
</dbReference>
<keyword evidence="4" id="KW-0050">Antiport</keyword>
<dbReference type="InterPro" id="IPR003020">
    <property type="entry name" value="HCO3_transpt_euk"/>
</dbReference>
<dbReference type="FunFam" id="3.40.930.10:FF:000004">
    <property type="entry name" value="Anion exchange protein"/>
    <property type="match status" value="1"/>
</dbReference>
<evidence type="ECO:0000313" key="17">
    <source>
        <dbReference type="RefSeq" id="XP_032807156.1"/>
    </source>
</evidence>
<feature type="region of interest" description="Disordered" evidence="13">
    <location>
        <begin position="760"/>
        <end position="779"/>
    </location>
</feature>
<feature type="compositionally biased region" description="Polar residues" evidence="13">
    <location>
        <begin position="610"/>
        <end position="620"/>
    </location>
</feature>
<organism evidence="15 20">
    <name type="scientific">Petromyzon marinus</name>
    <name type="common">Sea lamprey</name>
    <dbReference type="NCBI Taxonomy" id="7757"/>
    <lineage>
        <taxon>Eukaryota</taxon>
        <taxon>Metazoa</taxon>
        <taxon>Chordata</taxon>
        <taxon>Craniata</taxon>
        <taxon>Vertebrata</taxon>
        <taxon>Cyclostomata</taxon>
        <taxon>Hyperoartia</taxon>
        <taxon>Petromyzontiformes</taxon>
        <taxon>Petromyzontidae</taxon>
        <taxon>Petromyzon</taxon>
    </lineage>
</organism>
<dbReference type="RefSeq" id="XP_032807159.1">
    <property type="nucleotide sequence ID" value="XM_032951268.1"/>
</dbReference>
<feature type="transmembrane region" description="Helical" evidence="12">
    <location>
        <begin position="1252"/>
        <end position="1271"/>
    </location>
</feature>
<feature type="region of interest" description="Disordered" evidence="13">
    <location>
        <begin position="570"/>
        <end position="594"/>
    </location>
</feature>
<evidence type="ECO:0000256" key="6">
    <source>
        <dbReference type="ARBA" id="ARBA00022681"/>
    </source>
</evidence>
<evidence type="ECO:0000256" key="3">
    <source>
        <dbReference type="ARBA" id="ARBA00022448"/>
    </source>
</evidence>
<feature type="compositionally biased region" description="Basic and acidic residues" evidence="13">
    <location>
        <begin position="760"/>
        <end position="773"/>
    </location>
</feature>
<feature type="domain" description="PTS EIIA type-2" evidence="14">
    <location>
        <begin position="566"/>
        <end position="728"/>
    </location>
</feature>
<feature type="transmembrane region" description="Helical" evidence="12">
    <location>
        <begin position="1303"/>
        <end position="1332"/>
    </location>
</feature>
<feature type="compositionally biased region" description="Basic and acidic residues" evidence="13">
    <location>
        <begin position="316"/>
        <end position="326"/>
    </location>
</feature>
<evidence type="ECO:0000256" key="9">
    <source>
        <dbReference type="ARBA" id="ARBA00023065"/>
    </source>
</evidence>
<reference evidence="16 17" key="1">
    <citation type="submission" date="2025-04" db="UniProtKB">
        <authorList>
            <consortium name="RefSeq"/>
        </authorList>
    </citation>
    <scope>IDENTIFICATION</scope>
    <source>
        <tissue evidence="16 17">Sperm</tissue>
    </source>
</reference>
<dbReference type="InterPro" id="IPR001717">
    <property type="entry name" value="Anion_exchange"/>
</dbReference>
<evidence type="ECO:0000256" key="2">
    <source>
        <dbReference type="ARBA" id="ARBA00010993"/>
    </source>
</evidence>
<accession>A0AAJ7SX84</accession>
<keyword evidence="5" id="KW-1003">Cell membrane</keyword>
<comment type="subcellular location">
    <subcellularLocation>
        <location evidence="1">Cell membrane</location>
        <topology evidence="1">Multi-pass membrane protein</topology>
    </subcellularLocation>
    <subcellularLocation>
        <location evidence="12">Membrane</location>
        <topology evidence="12">Multi-pass membrane protein</topology>
    </subcellularLocation>
</comment>
<keyword evidence="8 12" id="KW-1133">Transmembrane helix</keyword>
<dbReference type="Pfam" id="PF07565">
    <property type="entry name" value="Band_3_cyto"/>
    <property type="match status" value="1"/>
</dbReference>
<evidence type="ECO:0000256" key="7">
    <source>
        <dbReference type="ARBA" id="ARBA00022692"/>
    </source>
</evidence>
<evidence type="ECO:0000256" key="12">
    <source>
        <dbReference type="RuleBase" id="RU362035"/>
    </source>
</evidence>
<dbReference type="SUPFAM" id="SSF55804">
    <property type="entry name" value="Phoshotransferase/anion transport protein"/>
    <property type="match status" value="1"/>
</dbReference>
<feature type="transmembrane region" description="Helical" evidence="12">
    <location>
        <begin position="962"/>
        <end position="980"/>
    </location>
</feature>
<dbReference type="Pfam" id="PF00955">
    <property type="entry name" value="HCO3_cotransp"/>
    <property type="match status" value="1"/>
</dbReference>
<evidence type="ECO:0000313" key="15">
    <source>
        <dbReference type="Proteomes" id="UP001318040"/>
    </source>
</evidence>
<proteinExistence type="inferred from homology"/>
<evidence type="ECO:0000313" key="19">
    <source>
        <dbReference type="RefSeq" id="XP_032807158.1"/>
    </source>
</evidence>
<dbReference type="RefSeq" id="XP_032807158.1">
    <property type="nucleotide sequence ID" value="XM_032951267.1"/>
</dbReference>
<dbReference type="PANTHER" id="PTHR11453:SF47">
    <property type="entry name" value="ANION EXCHANGE PROTEIN"/>
    <property type="match status" value="1"/>
</dbReference>
<dbReference type="RefSeq" id="XP_032807157.1">
    <property type="nucleotide sequence ID" value="XM_032951266.1"/>
</dbReference>
<feature type="region of interest" description="Disordered" evidence="13">
    <location>
        <begin position="604"/>
        <end position="623"/>
    </location>
</feature>
<evidence type="ECO:0000256" key="10">
    <source>
        <dbReference type="ARBA" id="ARBA00023136"/>
    </source>
</evidence>
<dbReference type="PRINTS" id="PR00165">
    <property type="entry name" value="ANIONEXCHNGR"/>
</dbReference>
<evidence type="ECO:0000256" key="5">
    <source>
        <dbReference type="ARBA" id="ARBA00022475"/>
    </source>
</evidence>
<feature type="region of interest" description="Disordered" evidence="13">
    <location>
        <begin position="786"/>
        <end position="813"/>
    </location>
</feature>
<sequence length="1469" mass="161005">MLNTGVQCACQHVTHQPPAFRDASPRAETRDGLCKQRLQPRHVSDVLLTTSPVFGKQNTATPPSKLYATQVRAGSYLLLFAPCGAQGRNKPTPCWTVFSSFLCFTPRQAQELPVSERCAGASAPLARGEEEDLGRALSRDRSFDSIISDAHATLPGDVRRNFNEDDYQYHRHSSHNIHKAFSSHLPALSSHRRKGHGAPQGAAAAGKAAQRRGKARPPDTPTIAEGQEADATSPVGATDAAMEITGDAEQGEQAAHLEQECERKAGDGYKDASSPVTFSLGDDEEEGIGAACGDARKEESPEDDGEKRRRASPQRANEEHEGERARVAHGACRAAVPPPPPPSSGAAAHGYSLSSRRRIGSMTDTGSTLYARVPTDETEASTLGNAHLEHMKSHRFEDVPGVRRHLVKKSSRSSRAHKAHSKPGPKKLCDRRPHEVFVELNELVMDPARQELQWKETARWIKFEEDVEAETDRWGKPHVASLTFRSLLELRKAIAHGTVLLDLEQKSLAGITHQVVEQMIISDQITEQERASVLRALLLRHRHPNDAKETTSSFLHRNVSAASLSSLLSGTSATSAHGTQNHSGGEPSVTQPLVGDGAIEMSDLQEQKDSVSTGSDPLSRNKSRPDLKLLEKIPHGAEATIVLVGCVDFLQQPAMAFVRLSEGVVLESVLEVPVPVRFLFVLLGPQQASVDYHEIGRSISTLMSDKDFHEAAYLADERQDLLTAITEFLDCSIVLPPSELTDEGLLRSVAAFQRDMLQKRREEDGRRHPREEPPVQSTRVVAVQSNLTDRSGVEGRGGGGHHPHRDVEDPLQRTGRPFGGVVRDARRRYPFYPSDIKDAVDPQCLAAVIFIYFAALSPAITFGGLLGEKTQGLIGVSELIISTSIQSIFFALLSAQPLLIVGFSGPLLVFEEAFFSFCWSQDVEYLTGRLWIGFWLILIVLLTVAFEGSFLVRYISRFTQEIFSILISIIFIYETFYKLFKVFKEHPLLKTYTIGGTDLAGSGVWGNASMVIGSATAAARNDTDAPTKMPSQPNTSLLSLVLMSGTFFIAFFLRKLKNSRFLAGKVRRVIGDFGVPIAILIMVLVDSAIPDTYTQKLAVPDGFSVTSPDQRSWLVNPLGVRSTFPVWMMFACVVPAALVFILIFMETQITTLIVSKSERRLVKGSGFHLDLLLIVLMGGASALLGVPWLTAATVRSVTHVNALTVMSKATAPGEKPRIECVKEQRATGLLVAVLIGLSVVLGEVLRRIPLAVLFGIFLYMGVTSVNGIQMYDRLLLAFMPAKHHPDSAYASKVKTWRMNMYTAIQFVCLALLWVVMSTAASLAFPFVLILTVPLRHFLLPRIFTAHELRCVSAPPTRRAASRGTRRWHGGRVVAPRGRSPIAAAWSRRARNSVAQAVGGVCASPLNWPTNSLAQFTTLLSLWSQVHVSIVAACVRVCSRLFGISLSRPQFLPTTCKSTEVGRTSQIRRW</sequence>
<dbReference type="PROSITE" id="PS51094">
    <property type="entry name" value="PTS_EIIA_TYPE_2"/>
    <property type="match status" value="1"/>
</dbReference>
<keyword evidence="9 12" id="KW-0406">Ion transport</keyword>
<dbReference type="KEGG" id="pmrn:116940906"/>
<feature type="compositionally biased region" description="Polar residues" evidence="13">
    <location>
        <begin position="577"/>
        <end position="591"/>
    </location>
</feature>
<evidence type="ECO:0000256" key="1">
    <source>
        <dbReference type="ARBA" id="ARBA00004651"/>
    </source>
</evidence>
<dbReference type="GO" id="GO:0015701">
    <property type="term" value="P:bicarbonate transport"/>
    <property type="evidence" value="ECO:0007669"/>
    <property type="project" value="TreeGrafter"/>
</dbReference>
<feature type="region of interest" description="Disordered" evidence="13">
    <location>
        <begin position="188"/>
        <end position="235"/>
    </location>
</feature>
<gene>
    <name evidence="16 17 18 19 20" type="primary">LOC116940906</name>
</gene>
<dbReference type="NCBIfam" id="TIGR00834">
    <property type="entry name" value="ae"/>
    <property type="match status" value="1"/>
</dbReference>
<feature type="region of interest" description="Disordered" evidence="13">
    <location>
        <begin position="408"/>
        <end position="429"/>
    </location>
</feature>
<dbReference type="Proteomes" id="UP001318040">
    <property type="component" value="Chromosome 10"/>
</dbReference>
<dbReference type="InterPro" id="IPR002178">
    <property type="entry name" value="PTS_EIIA_type-2_dom"/>
</dbReference>
<evidence type="ECO:0000256" key="4">
    <source>
        <dbReference type="ARBA" id="ARBA00022449"/>
    </source>
</evidence>
<feature type="transmembrane region" description="Helical" evidence="12">
    <location>
        <begin position="1166"/>
        <end position="1189"/>
    </location>
</feature>
<dbReference type="RefSeq" id="XP_032807155.1">
    <property type="nucleotide sequence ID" value="XM_032951264.1"/>
</dbReference>